<accession>A0ABU0RB03</accession>
<sequence>MTRSDESTDYTFVLNHGRTERTVDVPAGVLDLLGGETVTGRLTLPRYGAAVLAAPRADSAPSITLSDTTD</sequence>
<dbReference type="EMBL" id="JAUSYY010000001">
    <property type="protein sequence ID" value="MDQ0895259.1"/>
    <property type="molecule type" value="Genomic_DNA"/>
</dbReference>
<protein>
    <submittedName>
        <fullName evidence="2">Beta-galactosidase GanA</fullName>
    </submittedName>
</protein>
<evidence type="ECO:0000313" key="3">
    <source>
        <dbReference type="Proteomes" id="UP001239083"/>
    </source>
</evidence>
<proteinExistence type="predicted"/>
<reference evidence="2 3" key="1">
    <citation type="submission" date="2023-07" db="EMBL/GenBank/DDBJ databases">
        <title>Comparative genomics of wheat-associated soil bacteria to identify genetic determinants of phenazine resistance.</title>
        <authorList>
            <person name="Mouncey N."/>
        </authorList>
    </citation>
    <scope>NUCLEOTIDE SEQUENCE [LARGE SCALE GENOMIC DNA]</scope>
    <source>
        <strain evidence="2 3">V3I3</strain>
    </source>
</reference>
<keyword evidence="3" id="KW-1185">Reference proteome</keyword>
<dbReference type="InterPro" id="IPR013739">
    <property type="entry name" value="Beta_galactosidase_C"/>
</dbReference>
<evidence type="ECO:0000313" key="2">
    <source>
        <dbReference type="EMBL" id="MDQ0895259.1"/>
    </source>
</evidence>
<feature type="domain" description="Beta-galactosidase C-terminal" evidence="1">
    <location>
        <begin position="2"/>
        <end position="52"/>
    </location>
</feature>
<organism evidence="2 3">
    <name type="scientific">Agromyces ramosus</name>
    <dbReference type="NCBI Taxonomy" id="33879"/>
    <lineage>
        <taxon>Bacteria</taxon>
        <taxon>Bacillati</taxon>
        <taxon>Actinomycetota</taxon>
        <taxon>Actinomycetes</taxon>
        <taxon>Micrococcales</taxon>
        <taxon>Microbacteriaceae</taxon>
        <taxon>Agromyces</taxon>
    </lineage>
</organism>
<dbReference type="SUPFAM" id="SSF51011">
    <property type="entry name" value="Glycosyl hydrolase domain"/>
    <property type="match status" value="1"/>
</dbReference>
<dbReference type="InterPro" id="IPR013780">
    <property type="entry name" value="Glyco_hydro_b"/>
</dbReference>
<evidence type="ECO:0000259" key="1">
    <source>
        <dbReference type="Pfam" id="PF08533"/>
    </source>
</evidence>
<dbReference type="Pfam" id="PF08533">
    <property type="entry name" value="Glyco_hydro_42C"/>
    <property type="match status" value="1"/>
</dbReference>
<dbReference type="Proteomes" id="UP001239083">
    <property type="component" value="Unassembled WGS sequence"/>
</dbReference>
<dbReference type="RefSeq" id="WP_307045089.1">
    <property type="nucleotide sequence ID" value="NZ_JAUSYY010000001.1"/>
</dbReference>
<gene>
    <name evidence="2" type="ORF">QFZ26_002814</name>
</gene>
<dbReference type="Gene3D" id="2.60.40.1180">
    <property type="entry name" value="Golgi alpha-mannosidase II"/>
    <property type="match status" value="1"/>
</dbReference>
<name>A0ABU0RB03_9MICO</name>
<comment type="caution">
    <text evidence="2">The sequence shown here is derived from an EMBL/GenBank/DDBJ whole genome shotgun (WGS) entry which is preliminary data.</text>
</comment>